<gene>
    <name evidence="2" type="ORF">BDA99DRAFT_528068</name>
</gene>
<dbReference type="EMBL" id="JAIXMP010000052">
    <property type="protein sequence ID" value="KAI9245327.1"/>
    <property type="molecule type" value="Genomic_DNA"/>
</dbReference>
<accession>A0AAD5P7X3</accession>
<feature type="transmembrane region" description="Helical" evidence="1">
    <location>
        <begin position="85"/>
        <end position="103"/>
    </location>
</feature>
<evidence type="ECO:0000313" key="3">
    <source>
        <dbReference type="Proteomes" id="UP001209540"/>
    </source>
</evidence>
<sequence length="104" mass="12106">MNYKFLLTIFFLHLALLALSFFFFRVFCFLPVSFSFSFTFLLSSFSLHSPHAYTQTQTLIHPHINSTRSISSFSRFYSSILSHSTNFNITLSLTISIIFFLLLI</sequence>
<keyword evidence="1" id="KW-0812">Transmembrane</keyword>
<protein>
    <submittedName>
        <fullName evidence="2">Uncharacterized protein</fullName>
    </submittedName>
</protein>
<proteinExistence type="predicted"/>
<evidence type="ECO:0000256" key="1">
    <source>
        <dbReference type="SAM" id="Phobius"/>
    </source>
</evidence>
<keyword evidence="1" id="KW-1133">Transmembrane helix</keyword>
<reference evidence="2" key="2">
    <citation type="submission" date="2023-02" db="EMBL/GenBank/DDBJ databases">
        <authorList>
            <consortium name="DOE Joint Genome Institute"/>
            <person name="Mondo S.J."/>
            <person name="Chang Y."/>
            <person name="Wang Y."/>
            <person name="Ahrendt S."/>
            <person name="Andreopoulos W."/>
            <person name="Barry K."/>
            <person name="Beard J."/>
            <person name="Benny G.L."/>
            <person name="Blankenship S."/>
            <person name="Bonito G."/>
            <person name="Cuomo C."/>
            <person name="Desiro A."/>
            <person name="Gervers K.A."/>
            <person name="Hundley H."/>
            <person name="Kuo A."/>
            <person name="LaButti K."/>
            <person name="Lang B.F."/>
            <person name="Lipzen A."/>
            <person name="O'Donnell K."/>
            <person name="Pangilinan J."/>
            <person name="Reynolds N."/>
            <person name="Sandor L."/>
            <person name="Smith M.W."/>
            <person name="Tsang A."/>
            <person name="Grigoriev I.V."/>
            <person name="Stajich J.E."/>
            <person name="Spatafora J.W."/>
        </authorList>
    </citation>
    <scope>NUCLEOTIDE SEQUENCE</scope>
    <source>
        <strain evidence="2">RSA 2281</strain>
    </source>
</reference>
<organism evidence="2 3">
    <name type="scientific">Phascolomyces articulosus</name>
    <dbReference type="NCBI Taxonomy" id="60185"/>
    <lineage>
        <taxon>Eukaryota</taxon>
        <taxon>Fungi</taxon>
        <taxon>Fungi incertae sedis</taxon>
        <taxon>Mucoromycota</taxon>
        <taxon>Mucoromycotina</taxon>
        <taxon>Mucoromycetes</taxon>
        <taxon>Mucorales</taxon>
        <taxon>Lichtheimiaceae</taxon>
        <taxon>Phascolomyces</taxon>
    </lineage>
</organism>
<name>A0AAD5P7X3_9FUNG</name>
<dbReference type="Proteomes" id="UP001209540">
    <property type="component" value="Unassembled WGS sequence"/>
</dbReference>
<comment type="caution">
    <text evidence="2">The sequence shown here is derived from an EMBL/GenBank/DDBJ whole genome shotgun (WGS) entry which is preliminary data.</text>
</comment>
<evidence type="ECO:0000313" key="2">
    <source>
        <dbReference type="EMBL" id="KAI9245327.1"/>
    </source>
</evidence>
<reference evidence="2" key="1">
    <citation type="journal article" date="2022" name="IScience">
        <title>Evolution of zygomycete secretomes and the origins of terrestrial fungal ecologies.</title>
        <authorList>
            <person name="Chang Y."/>
            <person name="Wang Y."/>
            <person name="Mondo S."/>
            <person name="Ahrendt S."/>
            <person name="Andreopoulos W."/>
            <person name="Barry K."/>
            <person name="Beard J."/>
            <person name="Benny G.L."/>
            <person name="Blankenship S."/>
            <person name="Bonito G."/>
            <person name="Cuomo C."/>
            <person name="Desiro A."/>
            <person name="Gervers K.A."/>
            <person name="Hundley H."/>
            <person name="Kuo A."/>
            <person name="LaButti K."/>
            <person name="Lang B.F."/>
            <person name="Lipzen A."/>
            <person name="O'Donnell K."/>
            <person name="Pangilinan J."/>
            <person name="Reynolds N."/>
            <person name="Sandor L."/>
            <person name="Smith M.E."/>
            <person name="Tsang A."/>
            <person name="Grigoriev I.V."/>
            <person name="Stajich J.E."/>
            <person name="Spatafora J.W."/>
        </authorList>
    </citation>
    <scope>NUCLEOTIDE SEQUENCE</scope>
    <source>
        <strain evidence="2">RSA 2281</strain>
    </source>
</reference>
<dbReference type="AlphaFoldDB" id="A0AAD5P7X3"/>
<keyword evidence="1" id="KW-0472">Membrane</keyword>
<keyword evidence="3" id="KW-1185">Reference proteome</keyword>